<protein>
    <recommendedName>
        <fullName evidence="2">TcaA 4th domain-containing protein</fullName>
    </recommendedName>
</protein>
<evidence type="ECO:0000313" key="4">
    <source>
        <dbReference type="Proteomes" id="UP000182015"/>
    </source>
</evidence>
<sequence length="628" mass="70070">MATQENWITLFEKVIGRQPDQNEIALGLDSGFSPSKIKAIAAMTDNDVISEEMVFESFGVAESDFSDSSLSSDLENSQGLEDEQFYDVYEESPEQVPYQAAAMEESVDPEKSVSVYDVAEGPMAIDPNPMEMTNSGHEALVSNPQSNDFQMISKGNPEKSDKQIWVEAFERYLGRKPNPDEFIIGKNQDFDLTSINLFLKNAKKVPKATSSVKRDKKTTLIYALIGALCIGGLAYYMTYQKFFSRQAVMDKYISLATQDGKKAMEYQVWSDTYKSIKSSELKYTDMDAIYYPKTSSKLWGNDGMRKVGQKYLIFPDWKVLIHPVNATVNSNTKGLDLEVNGKKWTKTDSNTFSKKLMHLYPGDYDFKASGKVNNQDISISNQESLEDSKKVNLNVSYLSFTVKSNIQDGELYMGSSKLGKLTNGEASISKAAVNKSSTLYVKKSFKDGSSVKSNTQKVSTLMDDDTVTLDSDSVLTRDTADSLLEAAYGMLQSYSYDNTNPNGLDSIFVNGNKNNFYADVVNMIDTNTINAKNRSADSISFSEVDVNNVVQTGARTYTADFTVLYDFYYGYDSKHRSSGDIKQKMSWSVIIEYKPGSNNEDYYGGYSNFMISGKNGESKALSTENTVE</sequence>
<dbReference type="Proteomes" id="UP000182015">
    <property type="component" value="Unassembled WGS sequence"/>
</dbReference>
<dbReference type="InterPro" id="IPR054530">
    <property type="entry name" value="TcaA_4th"/>
</dbReference>
<gene>
    <name evidence="3" type="ORF">A9Q68_06825</name>
</gene>
<name>A0A1L8MLY5_9STRE</name>
<dbReference type="AlphaFoldDB" id="A0A1L8MLY5"/>
<evidence type="ECO:0000313" key="3">
    <source>
        <dbReference type="EMBL" id="OJF71695.1"/>
    </source>
</evidence>
<accession>A0A1L8MLY5</accession>
<reference evidence="4" key="1">
    <citation type="submission" date="2016-06" db="EMBL/GenBank/DDBJ databases">
        <authorList>
            <person name="de Vries S.P.W."/>
            <person name="Hadjirin N.F."/>
            <person name="Lay E.M."/>
            <person name="Zadoks R.N."/>
            <person name="Peacock S.J."/>
            <person name="Parkhill J."/>
            <person name="Grant A.J."/>
            <person name="Mcdougall S."/>
            <person name="Holmes M.A."/>
        </authorList>
    </citation>
    <scope>NUCLEOTIDE SEQUENCE [LARGE SCALE GENOMIC DNA]</scope>
    <source>
        <strain evidence="4">NZ1587</strain>
    </source>
</reference>
<feature type="transmembrane region" description="Helical" evidence="1">
    <location>
        <begin position="220"/>
        <end position="239"/>
    </location>
</feature>
<evidence type="ECO:0000259" key="2">
    <source>
        <dbReference type="Pfam" id="PF22820"/>
    </source>
</evidence>
<keyword evidence="1" id="KW-0472">Membrane</keyword>
<dbReference type="OrthoDB" id="2216620at2"/>
<evidence type="ECO:0000256" key="1">
    <source>
        <dbReference type="SAM" id="Phobius"/>
    </source>
</evidence>
<keyword evidence="1" id="KW-1133">Transmembrane helix</keyword>
<proteinExistence type="predicted"/>
<dbReference type="STRING" id="1856638.A9Q68_06825"/>
<dbReference type="RefSeq" id="WP_071793949.1">
    <property type="nucleotide sequence ID" value="NZ_LZDD01000002.1"/>
</dbReference>
<dbReference type="EMBL" id="LZDD01000002">
    <property type="protein sequence ID" value="OJF71695.1"/>
    <property type="molecule type" value="Genomic_DNA"/>
</dbReference>
<feature type="domain" description="TcaA 4th" evidence="2">
    <location>
        <begin position="400"/>
        <end position="469"/>
    </location>
</feature>
<keyword evidence="1" id="KW-0812">Transmembrane</keyword>
<dbReference type="Pfam" id="PF22820">
    <property type="entry name" value="TcaA_3rd_4th"/>
    <property type="match status" value="1"/>
</dbReference>
<organism evidence="3 4">
    <name type="scientific">Streptococcus bovimastitidis</name>
    <dbReference type="NCBI Taxonomy" id="1856638"/>
    <lineage>
        <taxon>Bacteria</taxon>
        <taxon>Bacillati</taxon>
        <taxon>Bacillota</taxon>
        <taxon>Bacilli</taxon>
        <taxon>Lactobacillales</taxon>
        <taxon>Streptococcaceae</taxon>
        <taxon>Streptococcus</taxon>
    </lineage>
</organism>
<keyword evidence="4" id="KW-1185">Reference proteome</keyword>
<comment type="caution">
    <text evidence="3">The sequence shown here is derived from an EMBL/GenBank/DDBJ whole genome shotgun (WGS) entry which is preliminary data.</text>
</comment>